<dbReference type="SUPFAM" id="SSF46785">
    <property type="entry name" value="Winged helix' DNA-binding domain"/>
    <property type="match status" value="1"/>
</dbReference>
<dbReference type="AlphaFoldDB" id="A0A0J9C1V0"/>
<dbReference type="OrthoDB" id="9797223at2"/>
<dbReference type="InterPro" id="IPR037171">
    <property type="entry name" value="NagB/RpiA_transferase-like"/>
</dbReference>
<dbReference type="PROSITE" id="PS51000">
    <property type="entry name" value="HTH_DEOR_2"/>
    <property type="match status" value="1"/>
</dbReference>
<feature type="domain" description="HTH deoR-type" evidence="3">
    <location>
        <begin position="3"/>
        <end position="58"/>
    </location>
</feature>
<evidence type="ECO:0000259" key="3">
    <source>
        <dbReference type="PROSITE" id="PS51000"/>
    </source>
</evidence>
<dbReference type="InterPro" id="IPR014036">
    <property type="entry name" value="DeoR-like_C"/>
</dbReference>
<proteinExistence type="predicted"/>
<dbReference type="GO" id="GO:0003700">
    <property type="term" value="F:DNA-binding transcription factor activity"/>
    <property type="evidence" value="ECO:0007669"/>
    <property type="project" value="InterPro"/>
</dbReference>
<dbReference type="GeneID" id="93165307"/>
<dbReference type="Proteomes" id="UP000037392">
    <property type="component" value="Unassembled WGS sequence"/>
</dbReference>
<dbReference type="Gene3D" id="1.10.10.10">
    <property type="entry name" value="Winged helix-like DNA-binding domain superfamily/Winged helix DNA-binding domain"/>
    <property type="match status" value="1"/>
</dbReference>
<dbReference type="InterPro" id="IPR036390">
    <property type="entry name" value="WH_DNA-bd_sf"/>
</dbReference>
<reference evidence="4 5" key="1">
    <citation type="submission" date="2011-04" db="EMBL/GenBank/DDBJ databases">
        <title>The Genome Sequence of Clostridium citroniae WAL-19142.</title>
        <authorList>
            <consortium name="The Broad Institute Genome Sequencing Platform"/>
            <person name="Earl A."/>
            <person name="Ward D."/>
            <person name="Feldgarden M."/>
            <person name="Gevers D."/>
            <person name="Warren Y.A."/>
            <person name="Tyrrell K.L."/>
            <person name="Citron D.M."/>
            <person name="Goldstein E.J."/>
            <person name="Daigneault M."/>
            <person name="Allen-Vercoe E."/>
            <person name="Young S.K."/>
            <person name="Zeng Q."/>
            <person name="Gargeya S."/>
            <person name="Fitzgerald M."/>
            <person name="Haas B."/>
            <person name="Abouelleil A."/>
            <person name="Alvarado L."/>
            <person name="Arachchi H.M."/>
            <person name="Berlin A."/>
            <person name="Brown A."/>
            <person name="Chapman S.B."/>
            <person name="Chen Z."/>
            <person name="Dunbar C."/>
            <person name="Freedman E."/>
            <person name="Gearin G."/>
            <person name="Gellesch M."/>
            <person name="Goldberg J."/>
            <person name="Griggs A."/>
            <person name="Gujja S."/>
            <person name="Heilman E.R."/>
            <person name="Heiman D."/>
            <person name="Howarth C."/>
            <person name="Larson L."/>
            <person name="Lui A."/>
            <person name="MacDonald P.J."/>
            <person name="Mehta T."/>
            <person name="Montmayeur A."/>
            <person name="Murphy C."/>
            <person name="Neiman D."/>
            <person name="Pearson M."/>
            <person name="Priest M."/>
            <person name="Roberts A."/>
            <person name="Saif S."/>
            <person name="Shea T."/>
            <person name="Shenoy N."/>
            <person name="Sisk P."/>
            <person name="Stolte C."/>
            <person name="Sykes S."/>
            <person name="White J."/>
            <person name="Yandava C."/>
            <person name="Wortman J."/>
            <person name="Nusbaum C."/>
            <person name="Birren B."/>
        </authorList>
    </citation>
    <scope>NUCLEOTIDE SEQUENCE [LARGE SCALE GENOMIC DNA]</scope>
    <source>
        <strain evidence="4 5">WAL-19142</strain>
    </source>
</reference>
<dbReference type="PANTHER" id="PTHR30363">
    <property type="entry name" value="HTH-TYPE TRANSCRIPTIONAL REGULATOR SRLR-RELATED"/>
    <property type="match status" value="1"/>
</dbReference>
<gene>
    <name evidence="4" type="ORF">HMPREF9470_02652</name>
</gene>
<dbReference type="InterPro" id="IPR001034">
    <property type="entry name" value="DeoR_HTH"/>
</dbReference>
<dbReference type="EMBL" id="ADLK01000021">
    <property type="protein sequence ID" value="KMW19167.1"/>
    <property type="molecule type" value="Genomic_DNA"/>
</dbReference>
<dbReference type="InterPro" id="IPR050313">
    <property type="entry name" value="Carb_Metab_HTH_regulators"/>
</dbReference>
<dbReference type="Pfam" id="PF00455">
    <property type="entry name" value="DeoRC"/>
    <property type="match status" value="1"/>
</dbReference>
<dbReference type="Pfam" id="PF08220">
    <property type="entry name" value="HTH_DeoR"/>
    <property type="match status" value="1"/>
</dbReference>
<protein>
    <recommendedName>
        <fullName evidence="3">HTH deoR-type domain-containing protein</fullName>
    </recommendedName>
</protein>
<accession>A0A0J9C1V0</accession>
<organism evidence="4 5">
    <name type="scientific">[Clostridium] citroniae WAL-19142</name>
    <dbReference type="NCBI Taxonomy" id="742734"/>
    <lineage>
        <taxon>Bacteria</taxon>
        <taxon>Bacillati</taxon>
        <taxon>Bacillota</taxon>
        <taxon>Clostridia</taxon>
        <taxon>Lachnospirales</taxon>
        <taxon>Lachnospiraceae</taxon>
        <taxon>Enterocloster</taxon>
    </lineage>
</organism>
<name>A0A0J9C1V0_9FIRM</name>
<dbReference type="PRINTS" id="PR00037">
    <property type="entry name" value="HTHLACR"/>
</dbReference>
<keyword evidence="2" id="KW-0804">Transcription</keyword>
<dbReference type="PANTHER" id="PTHR30363:SF44">
    <property type="entry name" value="AGA OPERON TRANSCRIPTIONAL REPRESSOR-RELATED"/>
    <property type="match status" value="1"/>
</dbReference>
<dbReference type="InterPro" id="IPR036388">
    <property type="entry name" value="WH-like_DNA-bd_sf"/>
</dbReference>
<evidence type="ECO:0000256" key="2">
    <source>
        <dbReference type="ARBA" id="ARBA00023163"/>
    </source>
</evidence>
<dbReference type="PATRIC" id="fig|742734.4.peg.2847"/>
<dbReference type="SMART" id="SM01134">
    <property type="entry name" value="DeoRC"/>
    <property type="match status" value="1"/>
</dbReference>
<evidence type="ECO:0000313" key="4">
    <source>
        <dbReference type="EMBL" id="KMW19167.1"/>
    </source>
</evidence>
<sequence>MIQKRRLDTIMGILKEEGMADVKTLSQRLEVTEKTVRLDLKELENQNLLERVHGGAVLKTQELSLGYKDSSRRTSHLEQKQVIARRALTLIEENDVILLDDGSTTQEVAKLLGDFRVTVLTNDLLIVNELMYKPNITLYIIGGLVRRDSDSYIVTGEDAIQFLKKYRVSKLFLGTSTVDVKEGLMIFNYGDNFTKRAFIDAADRVVCLADSSKFDRTAFTKVARLNEVDTFITDSGLSQEVIRRYEGLGREIIVA</sequence>
<dbReference type="SMART" id="SM00420">
    <property type="entry name" value="HTH_DEOR"/>
    <property type="match status" value="1"/>
</dbReference>
<dbReference type="RefSeq" id="WP_007865873.1">
    <property type="nucleotide sequence ID" value="NZ_KQ235878.1"/>
</dbReference>
<dbReference type="SUPFAM" id="SSF100950">
    <property type="entry name" value="NagB/RpiA/CoA transferase-like"/>
    <property type="match status" value="1"/>
</dbReference>
<comment type="caution">
    <text evidence="4">The sequence shown here is derived from an EMBL/GenBank/DDBJ whole genome shotgun (WGS) entry which is preliminary data.</text>
</comment>
<evidence type="ECO:0000313" key="5">
    <source>
        <dbReference type="Proteomes" id="UP000037392"/>
    </source>
</evidence>
<dbReference type="Gene3D" id="3.40.50.1360">
    <property type="match status" value="1"/>
</dbReference>
<keyword evidence="1" id="KW-0805">Transcription regulation</keyword>
<evidence type="ECO:0000256" key="1">
    <source>
        <dbReference type="ARBA" id="ARBA00023015"/>
    </source>
</evidence>